<evidence type="ECO:0000313" key="2">
    <source>
        <dbReference type="Proteomes" id="UP000018144"/>
    </source>
</evidence>
<sequence length="154" mass="17203">MDVTGIVIGLLTLSELRKCLGTVKTLLDNPTRKRDKIRSLIGRLKWPLRQEETQKLITEIERLKGSLSIGLQVYQADLFNNTLNVVSDTRVITHNNLTILSAQNDKIYSSGSAKKTATNGMFTSNLNVNQGVVYGHLKHRNSRSGWGVHRRGSC</sequence>
<keyword evidence="2" id="KW-1185">Reference proteome</keyword>
<protein>
    <submittedName>
        <fullName evidence="1">Uncharacterized protein</fullName>
    </submittedName>
</protein>
<organism evidence="1 2">
    <name type="scientific">Pyronema omphalodes (strain CBS 100304)</name>
    <name type="common">Pyronema confluens</name>
    <dbReference type="NCBI Taxonomy" id="1076935"/>
    <lineage>
        <taxon>Eukaryota</taxon>
        <taxon>Fungi</taxon>
        <taxon>Dikarya</taxon>
        <taxon>Ascomycota</taxon>
        <taxon>Pezizomycotina</taxon>
        <taxon>Pezizomycetes</taxon>
        <taxon>Pezizales</taxon>
        <taxon>Pyronemataceae</taxon>
        <taxon>Pyronema</taxon>
    </lineage>
</organism>
<accession>U4LIQ3</accession>
<dbReference type="Proteomes" id="UP000018144">
    <property type="component" value="Unassembled WGS sequence"/>
</dbReference>
<dbReference type="AlphaFoldDB" id="U4LIQ3"/>
<dbReference type="EMBL" id="HF935685">
    <property type="protein sequence ID" value="CCX12224.1"/>
    <property type="molecule type" value="Genomic_DNA"/>
</dbReference>
<evidence type="ECO:0000313" key="1">
    <source>
        <dbReference type="EMBL" id="CCX12224.1"/>
    </source>
</evidence>
<gene>
    <name evidence="1" type="ORF">PCON_11818</name>
</gene>
<proteinExistence type="predicted"/>
<reference evidence="1 2" key="1">
    <citation type="journal article" date="2013" name="PLoS Genet.">
        <title>The genome and development-dependent transcriptomes of Pyronema confluens: a window into fungal evolution.</title>
        <authorList>
            <person name="Traeger S."/>
            <person name="Altegoer F."/>
            <person name="Freitag M."/>
            <person name="Gabaldon T."/>
            <person name="Kempken F."/>
            <person name="Kumar A."/>
            <person name="Marcet-Houben M."/>
            <person name="Poggeler S."/>
            <person name="Stajich J.E."/>
            <person name="Nowrousian M."/>
        </authorList>
    </citation>
    <scope>NUCLEOTIDE SEQUENCE [LARGE SCALE GENOMIC DNA]</scope>
    <source>
        <strain evidence="2">CBS 100304</strain>
        <tissue evidence="1">Vegetative mycelium</tissue>
    </source>
</reference>
<name>U4LIQ3_PYROM</name>